<name>A0ABQ0KZA3_MYCCL</name>
<organism evidence="2 3">
    <name type="scientific">Mycena chlorophos</name>
    <name type="common">Agaric fungus</name>
    <name type="synonym">Agaricus chlorophos</name>
    <dbReference type="NCBI Taxonomy" id="658473"/>
    <lineage>
        <taxon>Eukaryota</taxon>
        <taxon>Fungi</taxon>
        <taxon>Dikarya</taxon>
        <taxon>Basidiomycota</taxon>
        <taxon>Agaricomycotina</taxon>
        <taxon>Agaricomycetes</taxon>
        <taxon>Agaricomycetidae</taxon>
        <taxon>Agaricales</taxon>
        <taxon>Marasmiineae</taxon>
        <taxon>Mycenaceae</taxon>
        <taxon>Mycena</taxon>
    </lineage>
</organism>
<keyword evidence="3" id="KW-1185">Reference proteome</keyword>
<proteinExistence type="predicted"/>
<feature type="region of interest" description="Disordered" evidence="1">
    <location>
        <begin position="60"/>
        <end position="82"/>
    </location>
</feature>
<reference evidence="2" key="1">
    <citation type="submission" date="2014-09" db="EMBL/GenBank/DDBJ databases">
        <title>Genome sequence of the luminous mushroom Mycena chlorophos for searching fungal bioluminescence genes.</title>
        <authorList>
            <person name="Tanaka Y."/>
            <person name="Kasuga D."/>
            <person name="Oba Y."/>
            <person name="Hase S."/>
            <person name="Sato K."/>
            <person name="Oba Y."/>
            <person name="Sakakibara Y."/>
        </authorList>
    </citation>
    <scope>NUCLEOTIDE SEQUENCE</scope>
</reference>
<dbReference type="Proteomes" id="UP000815677">
    <property type="component" value="Unassembled WGS sequence"/>
</dbReference>
<gene>
    <name evidence="2" type="ORF">MCHLO_01171</name>
</gene>
<dbReference type="EMBL" id="DF839084">
    <property type="protein sequence ID" value="GAT43494.1"/>
    <property type="molecule type" value="Genomic_DNA"/>
</dbReference>
<evidence type="ECO:0000256" key="1">
    <source>
        <dbReference type="SAM" id="MobiDB-lite"/>
    </source>
</evidence>
<accession>A0ABQ0KZA3</accession>
<protein>
    <submittedName>
        <fullName evidence="2">Uncharacterized protein</fullName>
    </submittedName>
</protein>
<sequence>MMKVQPLRKGEVSVRIGSVGLVSRFSKLYQSVDPSLVQVNICAESLRVDGKTQIIAIGRQCHHSRQRQRRDQTTQPPAPPTSVWLSSSMGRQLCGALSARAIQSVVTEAEREAVAFEMVGDVGVMLSHNRQHTIVPLSIAPLLLRSLTTASLAARRRRFSLLLEPHMSSRFCFGSLLMRAL</sequence>
<evidence type="ECO:0000313" key="3">
    <source>
        <dbReference type="Proteomes" id="UP000815677"/>
    </source>
</evidence>
<evidence type="ECO:0000313" key="2">
    <source>
        <dbReference type="EMBL" id="GAT43494.1"/>
    </source>
</evidence>